<keyword evidence="1" id="KW-0805">Transcription regulation</keyword>
<accession>A0A7X2H380</accession>
<keyword evidence="4" id="KW-0597">Phosphoprotein</keyword>
<dbReference type="PRINTS" id="PR00032">
    <property type="entry name" value="HTHARAC"/>
</dbReference>
<name>A0A7X2H380_9BACL</name>
<dbReference type="GO" id="GO:0000160">
    <property type="term" value="P:phosphorelay signal transduction system"/>
    <property type="evidence" value="ECO:0007669"/>
    <property type="project" value="InterPro"/>
</dbReference>
<dbReference type="GO" id="GO:0003700">
    <property type="term" value="F:DNA-binding transcription factor activity"/>
    <property type="evidence" value="ECO:0007669"/>
    <property type="project" value="InterPro"/>
</dbReference>
<evidence type="ECO:0000259" key="5">
    <source>
        <dbReference type="PROSITE" id="PS01124"/>
    </source>
</evidence>
<evidence type="ECO:0000313" key="8">
    <source>
        <dbReference type="Proteomes" id="UP000463051"/>
    </source>
</evidence>
<dbReference type="GO" id="GO:0043565">
    <property type="term" value="F:sequence-specific DNA binding"/>
    <property type="evidence" value="ECO:0007669"/>
    <property type="project" value="InterPro"/>
</dbReference>
<dbReference type="InterPro" id="IPR041522">
    <property type="entry name" value="CdaR_GGDEF"/>
</dbReference>
<keyword evidence="8" id="KW-1185">Reference proteome</keyword>
<evidence type="ECO:0000256" key="4">
    <source>
        <dbReference type="PROSITE-ProRule" id="PRU00169"/>
    </source>
</evidence>
<dbReference type="PROSITE" id="PS01124">
    <property type="entry name" value="HTH_ARAC_FAMILY_2"/>
    <property type="match status" value="1"/>
</dbReference>
<feature type="domain" description="Response regulatory" evidence="6">
    <location>
        <begin position="2"/>
        <end position="119"/>
    </location>
</feature>
<dbReference type="SUPFAM" id="SSF46689">
    <property type="entry name" value="Homeodomain-like"/>
    <property type="match status" value="2"/>
</dbReference>
<dbReference type="InterPro" id="IPR018062">
    <property type="entry name" value="HTH_AraC-typ_CS"/>
</dbReference>
<feature type="domain" description="HTH araC/xylS-type" evidence="5">
    <location>
        <begin position="417"/>
        <end position="515"/>
    </location>
</feature>
<gene>
    <name evidence="7" type="ORF">GJB61_06775</name>
</gene>
<dbReference type="AlphaFoldDB" id="A0A7X2H380"/>
<comment type="caution">
    <text evidence="7">The sequence shown here is derived from an EMBL/GenBank/DDBJ whole genome shotgun (WGS) entry which is preliminary data.</text>
</comment>
<dbReference type="CDD" id="cd17536">
    <property type="entry name" value="REC_YesN-like"/>
    <property type="match status" value="1"/>
</dbReference>
<dbReference type="Gene3D" id="1.10.10.60">
    <property type="entry name" value="Homeodomain-like"/>
    <property type="match status" value="2"/>
</dbReference>
<keyword evidence="2" id="KW-0238">DNA-binding</keyword>
<dbReference type="SMART" id="SM00342">
    <property type="entry name" value="HTH_ARAC"/>
    <property type="match status" value="1"/>
</dbReference>
<dbReference type="PANTHER" id="PTHR43280">
    <property type="entry name" value="ARAC-FAMILY TRANSCRIPTIONAL REGULATOR"/>
    <property type="match status" value="1"/>
</dbReference>
<keyword evidence="3" id="KW-0804">Transcription</keyword>
<evidence type="ECO:0000256" key="3">
    <source>
        <dbReference type="ARBA" id="ARBA00023163"/>
    </source>
</evidence>
<evidence type="ECO:0000313" key="7">
    <source>
        <dbReference type="EMBL" id="MRN52700.1"/>
    </source>
</evidence>
<organism evidence="7 8">
    <name type="scientific">Paenibacillus monticola</name>
    <dbReference type="NCBI Taxonomy" id="2666075"/>
    <lineage>
        <taxon>Bacteria</taxon>
        <taxon>Bacillati</taxon>
        <taxon>Bacillota</taxon>
        <taxon>Bacilli</taxon>
        <taxon>Bacillales</taxon>
        <taxon>Paenibacillaceae</taxon>
        <taxon>Paenibacillus</taxon>
    </lineage>
</organism>
<dbReference type="SUPFAM" id="SSF52172">
    <property type="entry name" value="CheY-like"/>
    <property type="match status" value="1"/>
</dbReference>
<proteinExistence type="predicted"/>
<dbReference type="PROSITE" id="PS00041">
    <property type="entry name" value="HTH_ARAC_FAMILY_1"/>
    <property type="match status" value="1"/>
</dbReference>
<feature type="modified residue" description="4-aspartylphosphate" evidence="4">
    <location>
        <position position="54"/>
    </location>
</feature>
<sequence length="521" mass="59298">MRIMIVDDEVIIRTGLAKVINWNDLGLELLEPAASAEEALERIPHEKPHILLTDIQMTGKSGLQLAEEASLILPELEIIILSGYDDFVYTQQAIRQNISDYILKTSRPEEIMNTVLKAKQRVEESWVNHSQNVISKSDEKDHMFQRYVIDGESIPLDKPNQLLFLSQIQKENGNTSMQVVIIVAEGWDQARGANANSLLVYAVQNMLHELLTCVTLIQKNRIVVVTPTQQWSGDFQPDQFICHKIERLLKCTLYAAAGVAVTDMKELHESYRSADYATGYQSFLPKKSWSYEEIRQRTGGKSICTREEEQRLAVILLDNDVVALKNWVQQYIQELMDDPQLTLQSLAAAIQSVTIVSQRWLDRLLKITGRENMLKDYSVQLQASMNNVSKDELFQQLYNIMRMYHTDIAEGQAAHINKARAFIEVHLEHDVSLQRVAKHIHVHPNHLSDVFKKETGITFGDFVTRIKMQRAMEVLAGSPAKISEVAAQVGYSDVKYFSKIFKKHTGKTPSEFRGSTPCDSL</sequence>
<dbReference type="PROSITE" id="PS50110">
    <property type="entry name" value="RESPONSE_REGULATORY"/>
    <property type="match status" value="1"/>
</dbReference>
<dbReference type="InterPro" id="IPR018060">
    <property type="entry name" value="HTH_AraC"/>
</dbReference>
<evidence type="ECO:0000256" key="1">
    <source>
        <dbReference type="ARBA" id="ARBA00023015"/>
    </source>
</evidence>
<dbReference type="RefSeq" id="WP_154117694.1">
    <property type="nucleotide sequence ID" value="NZ_WJXB01000002.1"/>
</dbReference>
<dbReference type="SMART" id="SM00448">
    <property type="entry name" value="REC"/>
    <property type="match status" value="1"/>
</dbReference>
<dbReference type="Pfam" id="PF17853">
    <property type="entry name" value="GGDEF_2"/>
    <property type="match status" value="1"/>
</dbReference>
<dbReference type="InterPro" id="IPR009057">
    <property type="entry name" value="Homeodomain-like_sf"/>
</dbReference>
<dbReference type="PANTHER" id="PTHR43280:SF28">
    <property type="entry name" value="HTH-TYPE TRANSCRIPTIONAL ACTIVATOR RHAS"/>
    <property type="match status" value="1"/>
</dbReference>
<dbReference type="InterPro" id="IPR020449">
    <property type="entry name" value="Tscrpt_reg_AraC-type_HTH"/>
</dbReference>
<dbReference type="InterPro" id="IPR011006">
    <property type="entry name" value="CheY-like_superfamily"/>
</dbReference>
<dbReference type="Pfam" id="PF12833">
    <property type="entry name" value="HTH_18"/>
    <property type="match status" value="1"/>
</dbReference>
<evidence type="ECO:0000256" key="2">
    <source>
        <dbReference type="ARBA" id="ARBA00023125"/>
    </source>
</evidence>
<protein>
    <submittedName>
        <fullName evidence="7">Helix-turn-helix domain-containing protein</fullName>
    </submittedName>
</protein>
<dbReference type="Pfam" id="PF00072">
    <property type="entry name" value="Response_reg"/>
    <property type="match status" value="1"/>
</dbReference>
<dbReference type="EMBL" id="WJXB01000002">
    <property type="protein sequence ID" value="MRN52700.1"/>
    <property type="molecule type" value="Genomic_DNA"/>
</dbReference>
<dbReference type="Proteomes" id="UP000463051">
    <property type="component" value="Unassembled WGS sequence"/>
</dbReference>
<dbReference type="Gene3D" id="3.40.50.2300">
    <property type="match status" value="1"/>
</dbReference>
<evidence type="ECO:0000259" key="6">
    <source>
        <dbReference type="PROSITE" id="PS50110"/>
    </source>
</evidence>
<reference evidence="7 8" key="1">
    <citation type="submission" date="2019-11" db="EMBL/GenBank/DDBJ databases">
        <title>Paenibacillus monticola sp. nov., a novel PGPR strain isolated from mountain sample in China.</title>
        <authorList>
            <person name="Zhao Q."/>
            <person name="Li H.-P."/>
            <person name="Zhang J.-L."/>
        </authorList>
    </citation>
    <scope>NUCLEOTIDE SEQUENCE [LARGE SCALE GENOMIC DNA]</scope>
    <source>
        <strain evidence="7 8">LC-T2</strain>
    </source>
</reference>
<dbReference type="InterPro" id="IPR001789">
    <property type="entry name" value="Sig_transdc_resp-reg_receiver"/>
</dbReference>